<evidence type="ECO:0000256" key="1">
    <source>
        <dbReference type="SAM" id="SignalP"/>
    </source>
</evidence>
<reference evidence="4" key="1">
    <citation type="journal article" date="2009" name="Science">
        <title>The B73 maize genome: complexity, diversity, and dynamics.</title>
        <authorList>
            <person name="Schnable P.S."/>
            <person name="Ware D."/>
            <person name="Fulton R.S."/>
            <person name="Stein J.C."/>
            <person name="Wei F."/>
            <person name="Pasternak S."/>
            <person name="Liang C."/>
            <person name="Zhang J."/>
            <person name="Fulton L."/>
            <person name="Graves T.A."/>
            <person name="Minx P."/>
            <person name="Reily A.D."/>
            <person name="Courtney L."/>
            <person name="Kruchowski S.S."/>
            <person name="Tomlinson C."/>
            <person name="Strong C."/>
            <person name="Delehaunty K."/>
            <person name="Fronick C."/>
            <person name="Courtney B."/>
            <person name="Rock S.M."/>
            <person name="Belter E."/>
            <person name="Du F."/>
            <person name="Kim K."/>
            <person name="Abbott R.M."/>
            <person name="Cotton M."/>
            <person name="Levy A."/>
            <person name="Marchetto P."/>
            <person name="Ochoa K."/>
            <person name="Jackson S.M."/>
            <person name="Gillam B."/>
            <person name="Chen W."/>
            <person name="Yan L."/>
            <person name="Higginbotham J."/>
            <person name="Cardenas M."/>
            <person name="Waligorski J."/>
            <person name="Applebaum E."/>
            <person name="Phelps L."/>
            <person name="Falcone J."/>
            <person name="Kanchi K."/>
            <person name="Thane T."/>
            <person name="Scimone A."/>
            <person name="Thane N."/>
            <person name="Henke J."/>
            <person name="Wang T."/>
            <person name="Ruppert J."/>
            <person name="Shah N."/>
            <person name="Rotter K."/>
            <person name="Hodges J."/>
            <person name="Ingenthron E."/>
            <person name="Cordes M."/>
            <person name="Kohlberg S."/>
            <person name="Sgro J."/>
            <person name="Delgado B."/>
            <person name="Mead K."/>
            <person name="Chinwalla A."/>
            <person name="Leonard S."/>
            <person name="Crouse K."/>
            <person name="Collura K."/>
            <person name="Kudrna D."/>
            <person name="Currie J."/>
            <person name="He R."/>
            <person name="Angelova A."/>
            <person name="Rajasekar S."/>
            <person name="Mueller T."/>
            <person name="Lomeli R."/>
            <person name="Scara G."/>
            <person name="Ko A."/>
            <person name="Delaney K."/>
            <person name="Wissotski M."/>
            <person name="Lopez G."/>
            <person name="Campos D."/>
            <person name="Braidotti M."/>
            <person name="Ashley E."/>
            <person name="Golser W."/>
            <person name="Kim H."/>
            <person name="Lee S."/>
            <person name="Lin J."/>
            <person name="Dujmic Z."/>
            <person name="Kim W."/>
            <person name="Talag J."/>
            <person name="Zuccolo A."/>
            <person name="Fan C."/>
            <person name="Sebastian A."/>
            <person name="Kramer M."/>
            <person name="Spiegel L."/>
            <person name="Nascimento L."/>
            <person name="Zutavern T."/>
            <person name="Miller B."/>
            <person name="Ambroise C."/>
            <person name="Muller S."/>
            <person name="Spooner W."/>
            <person name="Narechania A."/>
            <person name="Ren L."/>
            <person name="Wei S."/>
            <person name="Kumari S."/>
            <person name="Faga B."/>
            <person name="Levy M.J."/>
            <person name="McMahan L."/>
            <person name="Van Buren P."/>
            <person name="Vaughn M.W."/>
            <person name="Ying K."/>
            <person name="Yeh C.-T."/>
            <person name="Emrich S.J."/>
            <person name="Jia Y."/>
            <person name="Kalyanaraman A."/>
            <person name="Hsia A.-P."/>
            <person name="Barbazuk W.B."/>
            <person name="Baucom R.S."/>
            <person name="Brutnell T.P."/>
            <person name="Carpita N.C."/>
            <person name="Chaparro C."/>
            <person name="Chia J.-M."/>
            <person name="Deragon J.-M."/>
            <person name="Estill J.C."/>
            <person name="Fu Y."/>
            <person name="Jeddeloh J.A."/>
            <person name="Han Y."/>
            <person name="Lee H."/>
            <person name="Li P."/>
            <person name="Lisch D.R."/>
            <person name="Liu S."/>
            <person name="Liu Z."/>
            <person name="Nagel D.H."/>
            <person name="McCann M.C."/>
            <person name="SanMiguel P."/>
            <person name="Myers A.M."/>
            <person name="Nettleton D."/>
            <person name="Nguyen J."/>
            <person name="Penning B.W."/>
            <person name="Ponnala L."/>
            <person name="Schneider K.L."/>
            <person name="Schwartz D.C."/>
            <person name="Sharma A."/>
            <person name="Soderlund C."/>
            <person name="Springer N.M."/>
            <person name="Sun Q."/>
            <person name="Wang H."/>
            <person name="Waterman M."/>
            <person name="Westerman R."/>
            <person name="Wolfgruber T.K."/>
            <person name="Yang L."/>
            <person name="Yu Y."/>
            <person name="Zhang L."/>
            <person name="Zhou S."/>
            <person name="Zhu Q."/>
            <person name="Bennetzen J.L."/>
            <person name="Dawe R.K."/>
            <person name="Jiang J."/>
            <person name="Jiang N."/>
            <person name="Presting G.G."/>
            <person name="Wessler S.R."/>
            <person name="Aluru S."/>
            <person name="Martienssen R.A."/>
            <person name="Clifton S.W."/>
            <person name="McCombie W.R."/>
            <person name="Wing R.A."/>
            <person name="Wilson R.K."/>
        </authorList>
    </citation>
    <scope>NUCLEOTIDE SEQUENCE [LARGE SCALE GENOMIC DNA]</scope>
    <source>
        <strain evidence="4">cv. B73</strain>
    </source>
</reference>
<dbReference type="Proteomes" id="UP000007305">
    <property type="component" value="Chromosome 10"/>
</dbReference>
<feature type="signal peptide" evidence="1">
    <location>
        <begin position="1"/>
        <end position="24"/>
    </location>
</feature>
<evidence type="ECO:0000313" key="3">
    <source>
        <dbReference type="EnsemblPlants" id="Zm00001eb421040_P001"/>
    </source>
</evidence>
<reference evidence="2" key="2">
    <citation type="submission" date="2015-12" db="EMBL/GenBank/DDBJ databases">
        <title>Update maize B73 reference genome by single molecule sequencing technologies.</title>
        <authorList>
            <consortium name="Maize Genome Sequencing Project"/>
            <person name="Ware D."/>
        </authorList>
    </citation>
    <scope>NUCLEOTIDE SEQUENCE</scope>
    <source>
        <tissue evidence="2">Seedling</tissue>
    </source>
</reference>
<keyword evidence="1" id="KW-0732">Signal</keyword>
<dbReference type="AlphaFoldDB" id="A0A1D6J5K7"/>
<dbReference type="SMR" id="A0A1D6J5K7"/>
<gene>
    <name evidence="3" type="primary">LOC109942891</name>
    <name evidence="2" type="ORF">ZEAMMB73_Zm00001d025226</name>
</gene>
<name>A0A1D6J5K7_MAIZE</name>
<dbReference type="EnsemblPlants" id="Zm00001eb421040_T001">
    <property type="protein sequence ID" value="Zm00001eb421040_P001"/>
    <property type="gene ID" value="Zm00001eb421040"/>
</dbReference>
<accession>A0A1D6J5K7</accession>
<feature type="chain" id="PRO_5010805570" evidence="1">
    <location>
        <begin position="25"/>
        <end position="115"/>
    </location>
</feature>
<sequence>MVGLGPIVLAASAGLGALVGQAAADGGWCSAWRPPPPLAGAGGGARGSYCAACGGTGKVACPCARWSDGDVGCRTCAGSGRAACRSCRGSGTRRRAAVRVAVRAQRALVAVTKDR</sequence>
<protein>
    <submittedName>
        <fullName evidence="2">Chaperone protein dnaJ-related</fullName>
    </submittedName>
</protein>
<evidence type="ECO:0000313" key="2">
    <source>
        <dbReference type="EMBL" id="AQK43220.1"/>
    </source>
</evidence>
<dbReference type="OMA" id="VACPCAR"/>
<keyword evidence="4" id="KW-1185">Reference proteome</keyword>
<organism evidence="2">
    <name type="scientific">Zea mays</name>
    <name type="common">Maize</name>
    <dbReference type="NCBI Taxonomy" id="4577"/>
    <lineage>
        <taxon>Eukaryota</taxon>
        <taxon>Viridiplantae</taxon>
        <taxon>Streptophyta</taxon>
        <taxon>Embryophyta</taxon>
        <taxon>Tracheophyta</taxon>
        <taxon>Spermatophyta</taxon>
        <taxon>Magnoliopsida</taxon>
        <taxon>Liliopsida</taxon>
        <taxon>Poales</taxon>
        <taxon>Poaceae</taxon>
        <taxon>PACMAD clade</taxon>
        <taxon>Panicoideae</taxon>
        <taxon>Andropogonodae</taxon>
        <taxon>Andropogoneae</taxon>
        <taxon>Tripsacinae</taxon>
        <taxon>Zea</taxon>
    </lineage>
</organism>
<dbReference type="Gramene" id="Zm00001eb421040_T001">
    <property type="protein sequence ID" value="Zm00001eb421040_P001"/>
    <property type="gene ID" value="Zm00001eb421040"/>
</dbReference>
<dbReference type="RefSeq" id="XP_020401046.1">
    <property type="nucleotide sequence ID" value="XM_020545457.2"/>
</dbReference>
<reference evidence="3" key="3">
    <citation type="submission" date="2019-07" db="EMBL/GenBank/DDBJ databases">
        <authorList>
            <person name="Seetharam A."/>
            <person name="Woodhouse M."/>
            <person name="Cannon E."/>
        </authorList>
    </citation>
    <scope>NUCLEOTIDE SEQUENCE [LARGE SCALE GENOMIC DNA]</scope>
    <source>
        <strain evidence="3">cv. B73</strain>
    </source>
</reference>
<proteinExistence type="predicted"/>
<reference evidence="3" key="4">
    <citation type="submission" date="2021-05" db="UniProtKB">
        <authorList>
            <consortium name="EnsemblPlants"/>
        </authorList>
    </citation>
    <scope>IDENTIFICATION</scope>
    <source>
        <strain evidence="3">cv. B73</strain>
    </source>
</reference>
<evidence type="ECO:0000313" key="4">
    <source>
        <dbReference type="Proteomes" id="UP000007305"/>
    </source>
</evidence>
<dbReference type="EMBL" id="CM000786">
    <property type="protein sequence ID" value="AQK43220.1"/>
    <property type="molecule type" value="Genomic_DNA"/>
</dbReference>
<dbReference type="GeneID" id="109942891"/>
<dbReference type="PANTHER" id="PTHR34687">
    <property type="entry name" value="CHAPERONE PROTEIN DNAJ-LIKE PROTEIN"/>
    <property type="match status" value="1"/>
</dbReference>
<dbReference type="PANTHER" id="PTHR34687:SF3">
    <property type="entry name" value="CHAPERONE PROTEIN DNAJ-RELATED"/>
    <property type="match status" value="1"/>
</dbReference>